<proteinExistence type="predicted"/>
<keyword evidence="5" id="KW-0862">Zinc</keyword>
<dbReference type="SUPFAM" id="SSF57850">
    <property type="entry name" value="RING/U-box"/>
    <property type="match status" value="1"/>
</dbReference>
<dbReference type="Gene3D" id="3.30.40.10">
    <property type="entry name" value="Zinc/RING finger domain, C3HC4 (zinc finger)"/>
    <property type="match status" value="1"/>
</dbReference>
<evidence type="ECO:0000313" key="7">
    <source>
        <dbReference type="Proteomes" id="UP000308652"/>
    </source>
</evidence>
<dbReference type="EMBL" id="ML213600">
    <property type="protein sequence ID" value="TFK39204.1"/>
    <property type="molecule type" value="Genomic_DNA"/>
</dbReference>
<name>A0A5C3M1D5_9AGAR</name>
<keyword evidence="4" id="KW-0833">Ubl conjugation pathway</keyword>
<dbReference type="InterPro" id="IPR013083">
    <property type="entry name" value="Znf_RING/FYVE/PHD"/>
</dbReference>
<evidence type="ECO:0008006" key="8">
    <source>
        <dbReference type="Google" id="ProtNLM"/>
    </source>
</evidence>
<evidence type="ECO:0000256" key="3">
    <source>
        <dbReference type="ARBA" id="ARBA00022771"/>
    </source>
</evidence>
<dbReference type="OrthoDB" id="10009520at2759"/>
<organism evidence="6 7">
    <name type="scientific">Crucibulum laeve</name>
    <dbReference type="NCBI Taxonomy" id="68775"/>
    <lineage>
        <taxon>Eukaryota</taxon>
        <taxon>Fungi</taxon>
        <taxon>Dikarya</taxon>
        <taxon>Basidiomycota</taxon>
        <taxon>Agaricomycotina</taxon>
        <taxon>Agaricomycetes</taxon>
        <taxon>Agaricomycetidae</taxon>
        <taxon>Agaricales</taxon>
        <taxon>Agaricineae</taxon>
        <taxon>Nidulariaceae</taxon>
        <taxon>Crucibulum</taxon>
    </lineage>
</organism>
<keyword evidence="2" id="KW-0479">Metal-binding</keyword>
<evidence type="ECO:0000313" key="6">
    <source>
        <dbReference type="EMBL" id="TFK39204.1"/>
    </source>
</evidence>
<keyword evidence="3" id="KW-0863">Zinc-finger</keyword>
<dbReference type="Proteomes" id="UP000308652">
    <property type="component" value="Unassembled WGS sequence"/>
</dbReference>
<dbReference type="GO" id="GO:0008270">
    <property type="term" value="F:zinc ion binding"/>
    <property type="evidence" value="ECO:0007669"/>
    <property type="project" value="UniProtKB-KW"/>
</dbReference>
<reference evidence="6 7" key="1">
    <citation type="journal article" date="2019" name="Nat. Ecol. Evol.">
        <title>Megaphylogeny resolves global patterns of mushroom evolution.</title>
        <authorList>
            <person name="Varga T."/>
            <person name="Krizsan K."/>
            <person name="Foldi C."/>
            <person name="Dima B."/>
            <person name="Sanchez-Garcia M."/>
            <person name="Sanchez-Ramirez S."/>
            <person name="Szollosi G.J."/>
            <person name="Szarkandi J.G."/>
            <person name="Papp V."/>
            <person name="Albert L."/>
            <person name="Andreopoulos W."/>
            <person name="Angelini C."/>
            <person name="Antonin V."/>
            <person name="Barry K.W."/>
            <person name="Bougher N.L."/>
            <person name="Buchanan P."/>
            <person name="Buyck B."/>
            <person name="Bense V."/>
            <person name="Catcheside P."/>
            <person name="Chovatia M."/>
            <person name="Cooper J."/>
            <person name="Damon W."/>
            <person name="Desjardin D."/>
            <person name="Finy P."/>
            <person name="Geml J."/>
            <person name="Haridas S."/>
            <person name="Hughes K."/>
            <person name="Justo A."/>
            <person name="Karasinski D."/>
            <person name="Kautmanova I."/>
            <person name="Kiss B."/>
            <person name="Kocsube S."/>
            <person name="Kotiranta H."/>
            <person name="LaButti K.M."/>
            <person name="Lechner B.E."/>
            <person name="Liimatainen K."/>
            <person name="Lipzen A."/>
            <person name="Lukacs Z."/>
            <person name="Mihaltcheva S."/>
            <person name="Morgado L.N."/>
            <person name="Niskanen T."/>
            <person name="Noordeloos M.E."/>
            <person name="Ohm R.A."/>
            <person name="Ortiz-Santana B."/>
            <person name="Ovrebo C."/>
            <person name="Racz N."/>
            <person name="Riley R."/>
            <person name="Savchenko A."/>
            <person name="Shiryaev A."/>
            <person name="Soop K."/>
            <person name="Spirin V."/>
            <person name="Szebenyi C."/>
            <person name="Tomsovsky M."/>
            <person name="Tulloss R.E."/>
            <person name="Uehling J."/>
            <person name="Grigoriev I.V."/>
            <person name="Vagvolgyi C."/>
            <person name="Papp T."/>
            <person name="Martin F.M."/>
            <person name="Miettinen O."/>
            <person name="Hibbett D.S."/>
            <person name="Nagy L.G."/>
        </authorList>
    </citation>
    <scope>NUCLEOTIDE SEQUENCE [LARGE SCALE GENOMIC DNA]</scope>
    <source>
        <strain evidence="6 7">CBS 166.37</strain>
    </source>
</reference>
<dbReference type="InterPro" id="IPR051628">
    <property type="entry name" value="LUBAC_E3_Ligases"/>
</dbReference>
<evidence type="ECO:0000256" key="1">
    <source>
        <dbReference type="ARBA" id="ARBA00004906"/>
    </source>
</evidence>
<gene>
    <name evidence="6" type="ORF">BDQ12DRAFT_665545</name>
</gene>
<dbReference type="STRING" id="68775.A0A5C3M1D5"/>
<evidence type="ECO:0000256" key="4">
    <source>
        <dbReference type="ARBA" id="ARBA00022786"/>
    </source>
</evidence>
<evidence type="ECO:0000256" key="5">
    <source>
        <dbReference type="ARBA" id="ARBA00022833"/>
    </source>
</evidence>
<evidence type="ECO:0000256" key="2">
    <source>
        <dbReference type="ARBA" id="ARBA00022723"/>
    </source>
</evidence>
<protein>
    <recommendedName>
        <fullName evidence="8">RING-type domain-containing protein</fullName>
    </recommendedName>
</protein>
<dbReference type="AlphaFoldDB" id="A0A5C3M1D5"/>
<dbReference type="PANTHER" id="PTHR22770:SF47">
    <property type="entry name" value="E3 UBIQUITIN-PROTEIN LIGASE RNF216"/>
    <property type="match status" value="1"/>
</dbReference>
<keyword evidence="7" id="KW-1185">Reference proteome</keyword>
<accession>A0A5C3M1D5</accession>
<dbReference type="PANTHER" id="PTHR22770">
    <property type="entry name" value="UBIQUITIN CONJUGATING ENZYME 7 INTERACTING PROTEIN-RELATED"/>
    <property type="match status" value="1"/>
</dbReference>
<sequence length="319" mass="35905">MSKPPKLTNNTIGCILLKTSSILHAQGVPYLSMQLDEVAEIRRQILLKRGIAPFQLPENIKRSLKRRGEVDCEICFSEYKKDHMLHCPTEHFYCKSCVQAYVKMLLDKGDSQVVCVPSEGCGHVFAPRDVQQFLTQETISRWEKVEQNNQITEANLVGLEDCASGCGWKCIIQDDRIIRFRCGKCGEMTCRQCKKPDHWPKTCEGAKRAEERLGRDHFIENMKSFVKDGGEMNISAIISLVHVELNSAIRAAGPTQTIISIGELSESQLQVAAERAWEQQNNSFKIGFGADRLLDSIQETITSLTDKERSPVAFIPISS</sequence>
<comment type="pathway">
    <text evidence="1">Protein modification; protein ubiquitination.</text>
</comment>